<organism evidence="1 2">
    <name type="scientific">Citrus sinensis</name>
    <name type="common">Sweet orange</name>
    <name type="synonym">Citrus aurantium var. sinensis</name>
    <dbReference type="NCBI Taxonomy" id="2711"/>
    <lineage>
        <taxon>Eukaryota</taxon>
        <taxon>Viridiplantae</taxon>
        <taxon>Streptophyta</taxon>
        <taxon>Embryophyta</taxon>
        <taxon>Tracheophyta</taxon>
        <taxon>Spermatophyta</taxon>
        <taxon>Magnoliopsida</taxon>
        <taxon>eudicotyledons</taxon>
        <taxon>Gunneridae</taxon>
        <taxon>Pentapetalae</taxon>
        <taxon>rosids</taxon>
        <taxon>malvids</taxon>
        <taxon>Sapindales</taxon>
        <taxon>Rutaceae</taxon>
        <taxon>Aurantioideae</taxon>
        <taxon>Citrus</taxon>
    </lineage>
</organism>
<comment type="caution">
    <text evidence="1">The sequence shown here is derived from an EMBL/GenBank/DDBJ whole genome shotgun (WGS) entry which is preliminary data.</text>
</comment>
<keyword evidence="1" id="KW-0548">Nucleotidyltransferase</keyword>
<gene>
    <name evidence="1" type="ORF">KPL71_020840</name>
</gene>
<name>A0ACB8JDJ5_CITSI</name>
<dbReference type="Proteomes" id="UP000829398">
    <property type="component" value="Chromosome 7"/>
</dbReference>
<proteinExistence type="predicted"/>
<evidence type="ECO:0000313" key="2">
    <source>
        <dbReference type="Proteomes" id="UP000829398"/>
    </source>
</evidence>
<keyword evidence="2" id="KW-1185">Reference proteome</keyword>
<keyword evidence="1" id="KW-0808">Transferase</keyword>
<accession>A0ACB8JDJ5</accession>
<dbReference type="EMBL" id="CM039176">
    <property type="protein sequence ID" value="KAH9714941.1"/>
    <property type="molecule type" value="Genomic_DNA"/>
</dbReference>
<reference evidence="2" key="1">
    <citation type="journal article" date="2023" name="Hortic. Res.">
        <title>A chromosome-level phased genome enabling allele-level studies in sweet orange: a case study on citrus Huanglongbing tolerance.</title>
        <authorList>
            <person name="Wu B."/>
            <person name="Yu Q."/>
            <person name="Deng Z."/>
            <person name="Duan Y."/>
            <person name="Luo F."/>
            <person name="Gmitter F. Jr."/>
        </authorList>
    </citation>
    <scope>NUCLEOTIDE SEQUENCE [LARGE SCALE GENOMIC DNA]</scope>
    <source>
        <strain evidence="2">cv. Valencia</strain>
    </source>
</reference>
<evidence type="ECO:0000313" key="1">
    <source>
        <dbReference type="EMBL" id="KAH9714941.1"/>
    </source>
</evidence>
<keyword evidence="1" id="KW-0695">RNA-directed DNA polymerase</keyword>
<sequence>MAEKQHLIQGLKFSKTVTISHLLFADDSLVFTRASVEDCKRLKALFECYTSASGQLFNYEKSSMVFSGKLPQGQIATITDIFQLNVVSRHEKYLGLPSMHKLFSSGGKEILIKAVAQAVPAYAMSVFKIPSAVCNDIQRAIARFWWGSTEEKKGIHWVKWEKIALAKIRGGIGFKDISSFNHALVAKQGWRLLQYPDSLVAQVLKARYYRHTEFMEAKVGSNPSFIWRSILWGREILQQGTRWRVGRGDKIQIMGSNWIPRPTSFRPIFSPSLLANSKVADLIGSDHQWKNILIEQHFAKEDAEVIKSIPLPRYPKNDERVWHYDKKGFYTVKSGYQVALKLKYVEAPTSSTGHSHGWHNIWKLNLPRKSRIFIWRAAKDLLPTAESLFRRKIMQEPICQVCKSGVEDAFHAFMECKVARKVWKYSYLASEMQGVVREDILSVMQSLIKKMSMREVEFVAVVWWEIWHARNKLIFERKKVNPMSLIAKAQAAVEAYQRVDGKEQTSKRSEDVSKQDQWCPPPVGFYKVNVDAAVHTEQQLTGLGVVIRNPQGQVIVAAVKSTKLQDNVTAAEAEAVKWGLEIALEARLAAVIIETDCIEVANLANSKTSSRKEIVWTISDIHSYKEKFQLLSIQHVPRCCNSCAHSLAKRALRSSETVTWKDNFPPDVLFCV</sequence>
<protein>
    <submittedName>
        <fullName evidence="1">Reverse transcriptase/RNA-dependent DNA polymerase</fullName>
    </submittedName>
</protein>